<reference evidence="3 4" key="1">
    <citation type="submission" date="2020-01" db="EMBL/GenBank/DDBJ databases">
        <title>Natronorubrum sp. JWXQ-INN 674 isolated from Inner Mongolia Autonomous Region of China.</title>
        <authorList>
            <person name="Xue Q."/>
        </authorList>
    </citation>
    <scope>NUCLEOTIDE SEQUENCE [LARGE SCALE GENOMIC DNA]</scope>
    <source>
        <strain evidence="3 4">JWXQ-INN-674</strain>
    </source>
</reference>
<comment type="caution">
    <text evidence="3">The sequence shown here is derived from an EMBL/GenBank/DDBJ whole genome shotgun (WGS) entry which is preliminary data.</text>
</comment>
<dbReference type="Proteomes" id="UP000434101">
    <property type="component" value="Unassembled WGS sequence"/>
</dbReference>
<dbReference type="SUPFAM" id="SSF52402">
    <property type="entry name" value="Adenine nucleotide alpha hydrolases-like"/>
    <property type="match status" value="1"/>
</dbReference>
<dbReference type="InterPro" id="IPR006016">
    <property type="entry name" value="UspA"/>
</dbReference>
<protein>
    <submittedName>
        <fullName evidence="3">Universal stress protein</fullName>
    </submittedName>
</protein>
<dbReference type="CDD" id="cd00293">
    <property type="entry name" value="USP-like"/>
    <property type="match status" value="1"/>
</dbReference>
<evidence type="ECO:0000259" key="2">
    <source>
        <dbReference type="Pfam" id="PF00582"/>
    </source>
</evidence>
<evidence type="ECO:0000256" key="1">
    <source>
        <dbReference type="ARBA" id="ARBA00008791"/>
    </source>
</evidence>
<gene>
    <name evidence="3" type="ORF">GS429_09335</name>
</gene>
<dbReference type="Gene3D" id="3.40.50.620">
    <property type="entry name" value="HUPs"/>
    <property type="match status" value="1"/>
</dbReference>
<dbReference type="PANTHER" id="PTHR46268:SF15">
    <property type="entry name" value="UNIVERSAL STRESS PROTEIN HP_0031"/>
    <property type="match status" value="1"/>
</dbReference>
<evidence type="ECO:0000313" key="3">
    <source>
        <dbReference type="EMBL" id="MXV62261.1"/>
    </source>
</evidence>
<sequence>MGPSESSAAALEYAFEEYPGARVSVLHVTDARSSIGPFGGRDPCEYVIPDSLEENEELCPSPDRFTWAQRRRAERALARALELADRNDREIELVVRSGNAAREIVDYAEEQAVDRIVIADHPQTTLRPLFRSVPDSVADTSSRPVTTL</sequence>
<evidence type="ECO:0000313" key="4">
    <source>
        <dbReference type="Proteomes" id="UP000434101"/>
    </source>
</evidence>
<feature type="domain" description="UspA" evidence="2">
    <location>
        <begin position="3"/>
        <end position="146"/>
    </location>
</feature>
<proteinExistence type="inferred from homology"/>
<organism evidence="3 4">
    <name type="scientific">Natronorubrum halalkaliphilum</name>
    <dbReference type="NCBI Taxonomy" id="2691917"/>
    <lineage>
        <taxon>Archaea</taxon>
        <taxon>Methanobacteriati</taxon>
        <taxon>Methanobacteriota</taxon>
        <taxon>Stenosarchaea group</taxon>
        <taxon>Halobacteria</taxon>
        <taxon>Halobacteriales</taxon>
        <taxon>Natrialbaceae</taxon>
        <taxon>Natronorubrum</taxon>
    </lineage>
</organism>
<dbReference type="OrthoDB" id="204993at2157"/>
<dbReference type="AlphaFoldDB" id="A0A6B0VK95"/>
<dbReference type="EMBL" id="WUYX01000029">
    <property type="protein sequence ID" value="MXV62261.1"/>
    <property type="molecule type" value="Genomic_DNA"/>
</dbReference>
<comment type="similarity">
    <text evidence="1">Belongs to the universal stress protein A family.</text>
</comment>
<dbReference type="InterPro" id="IPR014729">
    <property type="entry name" value="Rossmann-like_a/b/a_fold"/>
</dbReference>
<name>A0A6B0VK95_9EURY</name>
<dbReference type="Pfam" id="PF00582">
    <property type="entry name" value="Usp"/>
    <property type="match status" value="1"/>
</dbReference>
<dbReference type="PANTHER" id="PTHR46268">
    <property type="entry name" value="STRESS RESPONSE PROTEIN NHAX"/>
    <property type="match status" value="1"/>
</dbReference>
<accession>A0A6B0VK95</accession>
<keyword evidence="4" id="KW-1185">Reference proteome</keyword>